<evidence type="ECO:0000256" key="4">
    <source>
        <dbReference type="SAM" id="Phobius"/>
    </source>
</evidence>
<feature type="transmembrane region" description="Helical" evidence="4">
    <location>
        <begin position="3866"/>
        <end position="3884"/>
    </location>
</feature>
<keyword evidence="6" id="KW-1185">Reference proteome</keyword>
<feature type="transmembrane region" description="Helical" evidence="4">
    <location>
        <begin position="3818"/>
        <end position="3836"/>
    </location>
</feature>
<feature type="transmembrane region" description="Helical" evidence="4">
    <location>
        <begin position="3923"/>
        <end position="3941"/>
    </location>
</feature>
<keyword evidence="1" id="KW-0732">Signal</keyword>
<feature type="transmembrane region" description="Helical" evidence="4">
    <location>
        <begin position="3775"/>
        <end position="3798"/>
    </location>
</feature>
<dbReference type="Proteomes" id="UP000039865">
    <property type="component" value="Unassembled WGS sequence"/>
</dbReference>
<keyword evidence="4" id="KW-0472">Membrane</keyword>
<keyword evidence="4" id="KW-0812">Transmembrane</keyword>
<accession>A0A078AZ24</accession>
<evidence type="ECO:0000313" key="5">
    <source>
        <dbReference type="EMBL" id="CDW86063.1"/>
    </source>
</evidence>
<dbReference type="InterPro" id="IPR011936">
    <property type="entry name" value="Myxo_disulph_rpt"/>
</dbReference>
<gene>
    <name evidence="5" type="primary">Contig12008.g12851</name>
    <name evidence="5" type="ORF">STYLEM_15154</name>
</gene>
<dbReference type="Gene3D" id="2.10.220.10">
    <property type="entry name" value="Hormone Receptor, Insulin-like Growth Factor Receptor 1, Chain A, domain 2"/>
    <property type="match status" value="1"/>
</dbReference>
<dbReference type="InParanoid" id="A0A078AZ24"/>
<evidence type="ECO:0000313" key="6">
    <source>
        <dbReference type="Proteomes" id="UP000039865"/>
    </source>
</evidence>
<evidence type="ECO:0000256" key="2">
    <source>
        <dbReference type="ARBA" id="ARBA00022737"/>
    </source>
</evidence>
<protein>
    <submittedName>
        <fullName evidence="5">Cadg multi-domain protein</fullName>
    </submittedName>
</protein>
<name>A0A078AZ24_STYLE</name>
<dbReference type="InterPro" id="IPR006212">
    <property type="entry name" value="Furin_repeat"/>
</dbReference>
<reference evidence="5 6" key="1">
    <citation type="submission" date="2014-06" db="EMBL/GenBank/DDBJ databases">
        <authorList>
            <person name="Swart Estienne"/>
        </authorList>
    </citation>
    <scope>NUCLEOTIDE SEQUENCE [LARGE SCALE GENOMIC DNA]</scope>
    <source>
        <strain evidence="5 6">130c</strain>
    </source>
</reference>
<feature type="transmembrane region" description="Helical" evidence="4">
    <location>
        <begin position="3953"/>
        <end position="3980"/>
    </location>
</feature>
<proteinExistence type="predicted"/>
<dbReference type="PANTHER" id="PTHR38934">
    <property type="entry name" value="HYPHALLY REGULATED CELL WALL PROTEIN 1"/>
    <property type="match status" value="1"/>
</dbReference>
<dbReference type="PANTHER" id="PTHR38934:SF6">
    <property type="entry name" value="CHROMOSOME UNDETERMINED SCAFFOLD_176, WHOLE GENOME SHOTGUN SEQUENCE"/>
    <property type="match status" value="1"/>
</dbReference>
<keyword evidence="3" id="KW-1015">Disulfide bond</keyword>
<feature type="transmembrane region" description="Helical" evidence="4">
    <location>
        <begin position="3890"/>
        <end position="3911"/>
    </location>
</feature>
<sequence length="4079" mass="464320">MKISMFLVQVKFLFFISNLCITYSLNNMTSFKLTNNEYQNTFAVTSSQSRFQDQKIQQESYFQDEHQTLNPFQSFNKRVLATNTCPDYTIYFPVFFGLSATSCNEHVLQTGFNVDVNNNLISSGYVSSTAAANCSEIYGPILNDNYAYAFLNATNSLRIIRIAASTGVQDLEKNFDFASASTTTFRINQLVQVSTETDIYGYMTIQTSFFAASSDFEGILMKLNKDLVIQWFQRSRGHSSDYTFSIDDICVTSNSIWTLNFYYKAQFQYTNSVQKIQKSDGKVLQELRWANSAPTVNIGTIVLNNDETKWYTVNYGSSNLLTHQAGNTASNTMVANFMTGLILKEVNCHIVIYKLGYDLIFPSENCASASTTSVIGSTAISMMVQSSTNPLFPVVSEASDTSTASCMLPYESFPKEIIYDLNTDGGTAKEIGPISVTSCSGTEYSITGLQNADGTAITGTQITYVSATKSIKIMLLAADYANYVGSFYYRIGASYSDVVVYTQLQITVQPLTSYVRDPQVPNHDTSSCFDKTYPFFYGHTLDVNLQDFKIDNFGNFLIAGSGIKPPFGSGGTIENGFLSMMDQRGSPYWTYKLNTLQDTTSAQYCYQIVQSSDYVYGLCQSKASINTGLGAVGILIKLYHNNGKLISTRLLPDDRYQPQNQLPLFIQVINTNRLLVIQRYQSSAGAQKSFSAFLFDESTQSKIWYYYYPTDTVFQDMNFLVDQTNGYFYQFKHALPNKEQVFQLRLSDGVMLLKSLLTTTTSDVKTFPAFYGTDKLLSPFVVKSTSDQIHVLILKRLDLTRVTNFFFTFPSTANIESASVESDSSLNIYISASYSQMFFAKISSSYTVTEQRMWKQEYTNYFSTNGIQMYQDIPFYAFKGLYASTDKNSFMIFKDSKTYNYVDIPILSSTETQFYPSFSNTILNPVITAQTGIQIAGPTEAQFTDFLQDVGGIKWTTLSFSNLASDRLNWDIAPFPNKFRAYPLQGYKQSMIDIQGAGFTDPTIYEFTQTSGTQTIVLTLPPSGNSCQGRPKTLQVLNPYTALQTLDQTFVTFDSIDTISINTNAVVRPLQFSLKVRYADLAVQSSEAFLDYAILIRIVAQQNLTIAAHDQKECFQNQFSMSFGSNCNTCFVYTNGFYLNKDDENIILVGQADPTNAFFLNVDADQDDALIARISPTGWVYWLNQVSSKQGVDDAITAITMSNGFIFCFFNNYGSTEPNRIHAILKITYEEGKIQWTKRIIPYNPIDTKSFVVASMRYMTVNPYNSSQIVSSLSFYWNSDSMYSGNIMFFNDETNFKSDYNIVIKPLAKLTASRNTPGQIQFHPDSNFAYLAHASYTISSSSQDLMIIKYDVSTKQILWSNTYNDGRSLPNWDLLQPNLAFCTRTSFLYMVATNNHVHIVKLDQNGQTLKRQYLQMTAANLNNIEIVANEANGQVILIGITLQYYVFLQLDSDLVPIGYTFRSEPHNGAQITRGNLQQKGSDYYLMGINIGAFGTTTPTSEVAFWKHHYTYQKKWFYDCHSFPVETTYIVQNYAAANTVIPSLAIVISPQQLYLFDADFVKSYQLQQYGTGLLYPNGDKSHTGYFQESQSLCENTGISPPAMQAFPAFEVLMGEQKTFDISSFSFKQCQKMGVTYTVYDEAQSLTRTANNNFITISQNSQLIVDARTSPPYPSQRILQIVACNQVFTTKCSMNEATLVIWPSDIVDAPKTEGTAPTCQGQLEFPKILGYPGQYFSLTQADMDKDNGNFVMCGRTSIVKFKNIQYPNTADGGLIVFSSVFGQIYWSYSVQRRINAQIAFFSSCVITSDDFIYTLIYRATSTDMSLVKLSYERGKIIYSKLIPGTFDILQNLPKVWIDNENNNGYITGYRQDIVTYSLYIQKIDLTIEPQMIKWYSYAIPTGTTLYSSVQSVGFPTDSSYFFVYGYTNVMPQNDYYNYIQKYDSVEGKILATVNHPRYLTTSNQKIFVNADFIYFASAEYKTSIFYKYMRQYNHNLQVVNGYYFILPTTNQVLWTSLSQSSDSIFELFHYAAGYYYIAKYDKTNILLTKLLYFQTKLQPAYDEYWEQVKQPDIINFYEAKVFKFKGDQPRYLQPLVNQIIQLPISSPQTYTFDYPNDCQFNLLIFTWSVDFYSSPPSFLTFTTDSIQATLSINPTNLNIGTYTIRVIFTNSKDTLQYTEDYFQVEIYPEIPYPDKFKCFDCPSRPMTMTFGVQSDYVINYMDIDSKADYYILCGSTKTLQTIADTYSQSFILQYTRGYAMTFHITMEAGTTNNFAQQCNYGFQNQIYTMIQSFSQTLGAVDSVYITTHTNYGKFQDGRVFKMQDLNLRADQMIVDSNSGDTYLMGKQTGILIAFNSIKHVFLMKYDQFYQIKFFRFYEYGPSEGREITIDYLNLAIYMIHTYLYSPFSKSYYAVVKADLADGNLVWAKTLRDNSGQIYQQISTPNQQLGIQTIDNFIYSCLHYQTSGLTTTGTELYLSKHDQDTGLISSQLQFGFNSGTDVFGCTLQYSQASSQLLMQYGGTGLTYIAFINIAVDPMTVKSSLLKTSFASSTNYKQYLIERNAAMFSFISYVQSSISYMTVLRINDFTSPAWEDPCISGFIQSVDTSVYSGYNLPNGINGDQSIHWKDLTPYTSRLVDSAVINFYFTKMMNFRSYHVTDTTADVRTNSGSCSKYSNPSFPQILGNRVGPYINMTAGSIPVGKLTYQVSFNTFDQCSYDQMTYSLKLSTGAALPSFMVHNPVTNIVTIQPSLNLYKGLYTLRYQATLTASPLSINYTDVQVEISENQAPFALEDFNKSVVMFAHHTYDWAIYFDYDRELDDSQFEVFFMNANNVTITVPWFQILVQNSDQISFSATNPPQPASGSQTQYYIQVNIWDELNIGTKRKYFISLIIKQNQAPYLTQIVPTIIPKIYITQKFDFIFPYNYVIDREEDTIFFTCTTSTNNGLSASWITITIDPLGNFSIAGQSPRDNSFAGIYTFTCQLNDQYDGSPNIYTFSLQVQPKPQVQVNKVQNNISFLIPENITINFDEYFSDQLGEPFTIKLLINGTMYGSISTPWLNWDISNLQLDIKGSKNQHGGNHSIQFQCDDSITVPTVLLFKVEIIQNWPLNIISPIKDLSTQANSAFIKFINVSNVFIDPEGKNFTYFIQEKDSLNKQVPYFIFRFYPNGSFGGYTTDVNVGSYNLEYIGIDSANQQTVASFQFFVRRMIFRNYQQFQLVIINAKLVGILTIMLAKSVNQVSTFISMNAWMSVFLEPSLMIQIKCAKNARKNVCYVSELIANLNVQDVNLDTICLIMAAGSHVRQELTETSPKAHVKVLFVLNPLTIIECHSSCSKCYGPSHSNCYSCNQVDYYNEKNELKILGYNLVGNDCRIPQCLVRQYFEWFPVFLNDQISGLCKDCHPTCRRCVGPNENDCLQCILGYEFDPKLFICIKCEDIIGMETNLNGECEDMCGDGIIINKQCDDGNRISGDGCNNECEVEFGYECLVANQPCRENIRPDYRIVTVSKSNQIFFEFTEDVYINNQTSISPSNLRVSITRNQIEYKFSWRIAVDKNNKIIPNQPIKRFSIILFDIKQSMTGREQLNVQFIDETQIFDQAGNYLLNGQLKTINPKMFVYFTSGEDKLAKVSGQVVKVSFVSVCSFNIAFKVLMNSSMQYLWGLVHALQVFNFLLYINIEFPENVQIFASYLSVASGEFEELNSFIPVISDYIIEQGDVNEPYDLYILDQKFLEDEISPYFIIAFGQKLTLWCVGLLFILPVAMILNKIWKKVQFWEEVVQGFFFNGPLRTFVEMYIELILQVLINTKFIKFSNFSQMVSTCTASAFGFISLFLPFLTMTIIYHNRKKTSHNFWNSSFGMLTEEVKSQYILQLYYYPIMMYQRLLIAAIIVYLSSYPLIQCVFVILLNIIMTAYLIIYKPFKLESQQVTSVVDEIMIGICVCTFIYIHEGQIEIEQLKRAGWFVIFLILISMGKNLAIVIYYGILVAKNKYFIMFRMEDEAVDSPSSSIASDESSNQQIDTQVVYEEVLQGNLMKCKLSPTSRSLTSQHDFRKNNPKYHDIFQKQYNSLANGVKSPRFGQSMDFEF</sequence>
<dbReference type="EMBL" id="CCKQ01014306">
    <property type="protein sequence ID" value="CDW86063.1"/>
    <property type="molecule type" value="Genomic_DNA"/>
</dbReference>
<evidence type="ECO:0000256" key="1">
    <source>
        <dbReference type="ARBA" id="ARBA00022729"/>
    </source>
</evidence>
<dbReference type="OrthoDB" id="300641at2759"/>
<evidence type="ECO:0000256" key="3">
    <source>
        <dbReference type="ARBA" id="ARBA00023157"/>
    </source>
</evidence>
<feature type="transmembrane region" description="Helical" evidence="4">
    <location>
        <begin position="3742"/>
        <end position="3763"/>
    </location>
</feature>
<dbReference type="NCBIfam" id="TIGR02232">
    <property type="entry name" value="myxo_disulf_rpt"/>
    <property type="match status" value="1"/>
</dbReference>
<dbReference type="SUPFAM" id="SSF57184">
    <property type="entry name" value="Growth factor receptor domain"/>
    <property type="match status" value="1"/>
</dbReference>
<keyword evidence="2" id="KW-0677">Repeat</keyword>
<dbReference type="SUPFAM" id="SSF50998">
    <property type="entry name" value="Quinoprotein alcohol dehydrogenase-like"/>
    <property type="match status" value="1"/>
</dbReference>
<dbReference type="SMART" id="SM00261">
    <property type="entry name" value="FU"/>
    <property type="match status" value="2"/>
</dbReference>
<dbReference type="InterPro" id="IPR011047">
    <property type="entry name" value="Quinoprotein_ADH-like_sf"/>
</dbReference>
<dbReference type="InterPro" id="IPR009030">
    <property type="entry name" value="Growth_fac_rcpt_cys_sf"/>
</dbReference>
<keyword evidence="4" id="KW-1133">Transmembrane helix</keyword>
<dbReference type="CDD" id="cd00064">
    <property type="entry name" value="FU"/>
    <property type="match status" value="2"/>
</dbReference>
<organism evidence="5 6">
    <name type="scientific">Stylonychia lemnae</name>
    <name type="common">Ciliate</name>
    <dbReference type="NCBI Taxonomy" id="5949"/>
    <lineage>
        <taxon>Eukaryota</taxon>
        <taxon>Sar</taxon>
        <taxon>Alveolata</taxon>
        <taxon>Ciliophora</taxon>
        <taxon>Intramacronucleata</taxon>
        <taxon>Spirotrichea</taxon>
        <taxon>Stichotrichia</taxon>
        <taxon>Sporadotrichida</taxon>
        <taxon>Oxytrichidae</taxon>
        <taxon>Stylonychinae</taxon>
        <taxon>Stylonychia</taxon>
    </lineage>
</organism>